<dbReference type="Proteomes" id="UP000010384">
    <property type="component" value="Chromosome"/>
</dbReference>
<accession>K9TXY0</accession>
<dbReference type="OrthoDB" id="3723110at2"/>
<protein>
    <submittedName>
        <fullName evidence="1">Uncharacterized protein</fullName>
    </submittedName>
</protein>
<dbReference type="KEGG" id="cthe:Chro_1909"/>
<gene>
    <name evidence="1" type="ORF">Chro_1909</name>
</gene>
<dbReference type="HOGENOM" id="CLU_129719_0_0_3"/>
<evidence type="ECO:0000313" key="1">
    <source>
        <dbReference type="EMBL" id="AFY87420.1"/>
    </source>
</evidence>
<sequence>MKINMFVPLKEDLTNMGRIKLAATQTKSAHADYRTIDCFKFCLSTRSFLTLVLTCSLFLCFSVNFISSAVAAPSQIAENVDANSQSDRVPPKVVKAVIADLTKLQNLPPEKLKVTKYSRESWSDGCLGLAQPEEICSQAIVEGWRVVVSDGSQKWIYRTDNSGRNVRLEAPQSKVKS</sequence>
<dbReference type="EMBL" id="CP003597">
    <property type="protein sequence ID" value="AFY87420.1"/>
    <property type="molecule type" value="Genomic_DNA"/>
</dbReference>
<reference evidence="1" key="1">
    <citation type="submission" date="2012-06" db="EMBL/GenBank/DDBJ databases">
        <title>Finished chromosome of genome of Chroococcidiopsis thermalis PCC 7203.</title>
        <authorList>
            <consortium name="US DOE Joint Genome Institute"/>
            <person name="Gugger M."/>
            <person name="Coursin T."/>
            <person name="Rippka R."/>
            <person name="Tandeau De Marsac N."/>
            <person name="Huntemann M."/>
            <person name="Wei C.-L."/>
            <person name="Han J."/>
            <person name="Detter J.C."/>
            <person name="Han C."/>
            <person name="Tapia R."/>
            <person name="Davenport K."/>
            <person name="Daligault H."/>
            <person name="Erkkila T."/>
            <person name="Gu W."/>
            <person name="Munk A.C.C."/>
            <person name="Teshima H."/>
            <person name="Xu Y."/>
            <person name="Chain P."/>
            <person name="Chen A."/>
            <person name="Krypides N."/>
            <person name="Mavromatis K."/>
            <person name="Markowitz V."/>
            <person name="Szeto E."/>
            <person name="Ivanova N."/>
            <person name="Mikhailova N."/>
            <person name="Ovchinnikova G."/>
            <person name="Pagani I."/>
            <person name="Pati A."/>
            <person name="Goodwin L."/>
            <person name="Peters L."/>
            <person name="Pitluck S."/>
            <person name="Woyke T."/>
            <person name="Kerfeld C."/>
        </authorList>
    </citation>
    <scope>NUCLEOTIDE SEQUENCE [LARGE SCALE GENOMIC DNA]</scope>
    <source>
        <strain evidence="1">PCC 7203</strain>
    </source>
</reference>
<proteinExistence type="predicted"/>
<name>K9TXY0_CHRTP</name>
<dbReference type="STRING" id="251229.Chro_1909"/>
<dbReference type="InParanoid" id="K9TXY0"/>
<keyword evidence="2" id="KW-1185">Reference proteome</keyword>
<evidence type="ECO:0000313" key="2">
    <source>
        <dbReference type="Proteomes" id="UP000010384"/>
    </source>
</evidence>
<dbReference type="eggNOG" id="COG3266">
    <property type="taxonomic scope" value="Bacteria"/>
</dbReference>
<dbReference type="PATRIC" id="fig|251229.3.peg.2260"/>
<dbReference type="AlphaFoldDB" id="K9TXY0"/>
<organism evidence="1 2">
    <name type="scientific">Chroococcidiopsis thermalis (strain PCC 7203)</name>
    <dbReference type="NCBI Taxonomy" id="251229"/>
    <lineage>
        <taxon>Bacteria</taxon>
        <taxon>Bacillati</taxon>
        <taxon>Cyanobacteriota</taxon>
        <taxon>Cyanophyceae</taxon>
        <taxon>Chroococcidiopsidales</taxon>
        <taxon>Chroococcidiopsidaceae</taxon>
        <taxon>Chroococcidiopsis</taxon>
    </lineage>
</organism>